<accession>A0AAV5DDS8</accession>
<dbReference type="Pfam" id="PF03999">
    <property type="entry name" value="MAP65_ASE1"/>
    <property type="match status" value="2"/>
</dbReference>
<dbReference type="GO" id="GO:0000226">
    <property type="term" value="P:microtubule cytoskeleton organization"/>
    <property type="evidence" value="ECO:0007669"/>
    <property type="project" value="InterPro"/>
</dbReference>
<feature type="region of interest" description="Disordered" evidence="4">
    <location>
        <begin position="297"/>
        <end position="354"/>
    </location>
</feature>
<sequence length="354" mass="39929">MGEMVMAGYGLDKAVRASISFDTPCGALLRELEIKAQISDHSYQNNDGSVKHLNDDNDLSTRRLSDLQMQLRNLQKEKSDRLQKVFIYVDEVHCLCAVLGMDFAKTVKEVHPSLHGTNSEHSTNISDSTLEGLTQAILKLKAEKKTRVLKLQDIVEKLHKLWNLMESTEQERGHFAKVAGVLGSTEEITSPGILSLETIQEDNNRYSAGRGAHLNLKRAEKRQGYLSRKIPTMIDNLIAKTFAWEDERNVPFLYDGVRLVAILEEQKLRRAQRDEDRRRSRDQKKLQSLLLKEKELIFGSKPSPKKTSSFNRRNSSHHPNGNGAGFMTPVPRRVSAGSATPELLTPRSYSGPVQ</sequence>
<dbReference type="AlphaFoldDB" id="A0AAV5DDS8"/>
<feature type="coiled-coil region" evidence="3">
    <location>
        <begin position="57"/>
        <end position="84"/>
    </location>
</feature>
<keyword evidence="3" id="KW-0175">Coiled coil</keyword>
<dbReference type="GO" id="GO:0005819">
    <property type="term" value="C:spindle"/>
    <property type="evidence" value="ECO:0007669"/>
    <property type="project" value="TreeGrafter"/>
</dbReference>
<keyword evidence="6" id="KW-1185">Reference proteome</keyword>
<evidence type="ECO:0000313" key="5">
    <source>
        <dbReference type="EMBL" id="GJN08521.1"/>
    </source>
</evidence>
<organism evidence="5 6">
    <name type="scientific">Eleusine coracana subsp. coracana</name>
    <dbReference type="NCBI Taxonomy" id="191504"/>
    <lineage>
        <taxon>Eukaryota</taxon>
        <taxon>Viridiplantae</taxon>
        <taxon>Streptophyta</taxon>
        <taxon>Embryophyta</taxon>
        <taxon>Tracheophyta</taxon>
        <taxon>Spermatophyta</taxon>
        <taxon>Magnoliopsida</taxon>
        <taxon>Liliopsida</taxon>
        <taxon>Poales</taxon>
        <taxon>Poaceae</taxon>
        <taxon>PACMAD clade</taxon>
        <taxon>Chloridoideae</taxon>
        <taxon>Cynodonteae</taxon>
        <taxon>Eleusininae</taxon>
        <taxon>Eleusine</taxon>
    </lineage>
</organism>
<dbReference type="PANTHER" id="PTHR19321">
    <property type="entry name" value="PROTEIN REGULATOR OF CYTOKINESIS 1 PRC1-RELATED"/>
    <property type="match status" value="1"/>
</dbReference>
<dbReference type="EMBL" id="BQKI01000015">
    <property type="protein sequence ID" value="GJN08521.1"/>
    <property type="molecule type" value="Genomic_DNA"/>
</dbReference>
<evidence type="ECO:0000256" key="1">
    <source>
        <dbReference type="ARBA" id="ARBA00006187"/>
    </source>
</evidence>
<reference evidence="5" key="2">
    <citation type="submission" date="2021-12" db="EMBL/GenBank/DDBJ databases">
        <title>Resequencing data analysis of finger millet.</title>
        <authorList>
            <person name="Hatakeyama M."/>
            <person name="Aluri S."/>
            <person name="Balachadran M.T."/>
            <person name="Sivarajan S.R."/>
            <person name="Poveda L."/>
            <person name="Shimizu-Inatsugi R."/>
            <person name="Schlapbach R."/>
            <person name="Sreeman S.M."/>
            <person name="Shimizu K.K."/>
        </authorList>
    </citation>
    <scope>NUCLEOTIDE SEQUENCE</scope>
</reference>
<evidence type="ECO:0000313" key="6">
    <source>
        <dbReference type="Proteomes" id="UP001054889"/>
    </source>
</evidence>
<evidence type="ECO:0000256" key="2">
    <source>
        <dbReference type="ARBA" id="ARBA00022701"/>
    </source>
</evidence>
<proteinExistence type="inferred from homology"/>
<evidence type="ECO:0000256" key="3">
    <source>
        <dbReference type="SAM" id="Coils"/>
    </source>
</evidence>
<dbReference type="PANTHER" id="PTHR19321:SF25">
    <property type="entry name" value="ASSOCIATED PROTEIN FAMILY PROTEIN, PUTATIVE, EXPRESSED-RELATED"/>
    <property type="match status" value="1"/>
</dbReference>
<dbReference type="InterPro" id="IPR007145">
    <property type="entry name" value="MAP65_Ase1_PRC1"/>
</dbReference>
<reference evidence="5" key="1">
    <citation type="journal article" date="2018" name="DNA Res.">
        <title>Multiple hybrid de novo genome assembly of finger millet, an orphan allotetraploid crop.</title>
        <authorList>
            <person name="Hatakeyama M."/>
            <person name="Aluri S."/>
            <person name="Balachadran M.T."/>
            <person name="Sivarajan S.R."/>
            <person name="Patrignani A."/>
            <person name="Gruter S."/>
            <person name="Poveda L."/>
            <person name="Shimizu-Inatsugi R."/>
            <person name="Baeten J."/>
            <person name="Francoijs K.J."/>
            <person name="Nataraja K.N."/>
            <person name="Reddy Y.A.N."/>
            <person name="Phadnis S."/>
            <person name="Ravikumar R.L."/>
            <person name="Schlapbach R."/>
            <person name="Sreeman S.M."/>
            <person name="Shimizu K.K."/>
        </authorList>
    </citation>
    <scope>NUCLEOTIDE SEQUENCE</scope>
</reference>
<dbReference type="GO" id="GO:0005874">
    <property type="term" value="C:microtubule"/>
    <property type="evidence" value="ECO:0007669"/>
    <property type="project" value="UniProtKB-KW"/>
</dbReference>
<feature type="compositionally biased region" description="Polar residues" evidence="4">
    <location>
        <begin position="305"/>
        <end position="319"/>
    </location>
</feature>
<dbReference type="GO" id="GO:0005737">
    <property type="term" value="C:cytoplasm"/>
    <property type="evidence" value="ECO:0007669"/>
    <property type="project" value="TreeGrafter"/>
</dbReference>
<protein>
    <submittedName>
        <fullName evidence="5">Uncharacterized protein</fullName>
    </submittedName>
</protein>
<gene>
    <name evidence="5" type="primary">ga26454</name>
    <name evidence="5" type="ORF">PR202_ga26454</name>
</gene>
<dbReference type="Proteomes" id="UP001054889">
    <property type="component" value="Unassembled WGS sequence"/>
</dbReference>
<dbReference type="GO" id="GO:0008017">
    <property type="term" value="F:microtubule binding"/>
    <property type="evidence" value="ECO:0007669"/>
    <property type="project" value="InterPro"/>
</dbReference>
<dbReference type="Gene3D" id="1.20.58.1520">
    <property type="match status" value="1"/>
</dbReference>
<evidence type="ECO:0000256" key="4">
    <source>
        <dbReference type="SAM" id="MobiDB-lite"/>
    </source>
</evidence>
<comment type="similarity">
    <text evidence="1">Belongs to the MAP65/ASE1 family.</text>
</comment>
<keyword evidence="2" id="KW-0493">Microtubule</keyword>
<comment type="caution">
    <text evidence="5">The sequence shown here is derived from an EMBL/GenBank/DDBJ whole genome shotgun (WGS) entry which is preliminary data.</text>
</comment>
<name>A0AAV5DDS8_ELECO</name>